<dbReference type="GO" id="GO:0045727">
    <property type="term" value="P:positive regulation of translation"/>
    <property type="evidence" value="ECO:0007669"/>
    <property type="project" value="TreeGrafter"/>
</dbReference>
<dbReference type="EMBL" id="PCRF01000236">
    <property type="protein sequence ID" value="PIP15882.1"/>
    <property type="molecule type" value="Genomic_DNA"/>
</dbReference>
<sequence length="351" mass="39124">MQKNIRNFAIVAHIDHGKSTLADRFLQMCGAVDERTFRNQMLDSMDLEREHGITIRSHPVTLSYQDYTLNLIDTPGHCDFSYEVEKSLAATDGVILLVDATQGVQAQTITNLNLAQRLNLLIIPAINKIDLPNAQVETARRELMEILPVFENEIYLVSAKTGQGVPELLAGVVEKIPPPEGDSKKNLSSLVFDARHNPYLGVDLYLMVREGRVKKGDRVILMGGDISSEVMEAGIFKPQMEPAPFLEAGMVGFVTLNIKDFSREFIGDTLTHQNQPAEKPLPGYRKLKQFVFCGFYPADGESFPVLKDSLARLHLSDPSFSYTEERSAALGVGFRAGFLGMLHMEIVQERL</sequence>
<evidence type="ECO:0000313" key="3">
    <source>
        <dbReference type="EMBL" id="PIP15882.1"/>
    </source>
</evidence>
<dbReference type="Proteomes" id="UP000230392">
    <property type="component" value="Unassembled WGS sequence"/>
</dbReference>
<evidence type="ECO:0000313" key="4">
    <source>
        <dbReference type="Proteomes" id="UP000230392"/>
    </source>
</evidence>
<dbReference type="InterPro" id="IPR009000">
    <property type="entry name" value="Transl_B-barrel_sf"/>
</dbReference>
<dbReference type="AlphaFoldDB" id="A0A2G9Y9H3"/>
<reference evidence="3 4" key="1">
    <citation type="submission" date="2017-09" db="EMBL/GenBank/DDBJ databases">
        <title>Depth-based differentiation of microbial function through sediment-hosted aquifers and enrichment of novel symbionts in the deep terrestrial subsurface.</title>
        <authorList>
            <person name="Probst A.J."/>
            <person name="Ladd B."/>
            <person name="Jarett J.K."/>
            <person name="Geller-Mcgrath D.E."/>
            <person name="Sieber C.M."/>
            <person name="Emerson J.B."/>
            <person name="Anantharaman K."/>
            <person name="Thomas B.C."/>
            <person name="Malmstrom R."/>
            <person name="Stieglmeier M."/>
            <person name="Klingl A."/>
            <person name="Woyke T."/>
            <person name="Ryan C.M."/>
            <person name="Banfield J.F."/>
        </authorList>
    </citation>
    <scope>NUCLEOTIDE SEQUENCE [LARGE SCALE GENOMIC DNA]</scope>
    <source>
        <strain evidence="3">CG23_combo_of_CG06-09_8_20_14_all_48_7</strain>
    </source>
</reference>
<dbReference type="InterPro" id="IPR035647">
    <property type="entry name" value="EFG_III/V"/>
</dbReference>
<name>A0A2G9Y9H3_9BACT</name>
<dbReference type="PANTHER" id="PTHR43512:SF4">
    <property type="entry name" value="TRANSLATION FACTOR GUF1 HOMOLOG, CHLOROPLASTIC"/>
    <property type="match status" value="1"/>
</dbReference>
<dbReference type="Pfam" id="PF00009">
    <property type="entry name" value="GTP_EFTU"/>
    <property type="match status" value="1"/>
</dbReference>
<dbReference type="InterPro" id="IPR027417">
    <property type="entry name" value="P-loop_NTPase"/>
</dbReference>
<keyword evidence="3" id="KW-0648">Protein biosynthesis</keyword>
<dbReference type="CDD" id="cd01890">
    <property type="entry name" value="LepA"/>
    <property type="match status" value="1"/>
</dbReference>
<dbReference type="GO" id="GO:0003924">
    <property type="term" value="F:GTPase activity"/>
    <property type="evidence" value="ECO:0007669"/>
    <property type="project" value="InterPro"/>
</dbReference>
<dbReference type="PRINTS" id="PR00315">
    <property type="entry name" value="ELONGATNFCT"/>
</dbReference>
<dbReference type="PROSITE" id="PS51722">
    <property type="entry name" value="G_TR_2"/>
    <property type="match status" value="1"/>
</dbReference>
<evidence type="ECO:0000256" key="1">
    <source>
        <dbReference type="ARBA" id="ARBA00023134"/>
    </source>
</evidence>
<dbReference type="Gene3D" id="3.40.50.300">
    <property type="entry name" value="P-loop containing nucleotide triphosphate hydrolases"/>
    <property type="match status" value="1"/>
</dbReference>
<dbReference type="Gene3D" id="3.30.70.870">
    <property type="entry name" value="Elongation Factor G (Translational Gtpase), domain 3"/>
    <property type="match status" value="1"/>
</dbReference>
<protein>
    <submittedName>
        <fullName evidence="3">Elongation factor 4</fullName>
    </submittedName>
</protein>
<dbReference type="InterPro" id="IPR000795">
    <property type="entry name" value="T_Tr_GTP-bd_dom"/>
</dbReference>
<feature type="domain" description="Tr-type G" evidence="2">
    <location>
        <begin position="3"/>
        <end position="180"/>
    </location>
</feature>
<keyword evidence="3" id="KW-0251">Elongation factor</keyword>
<dbReference type="InterPro" id="IPR006297">
    <property type="entry name" value="EF-4"/>
</dbReference>
<proteinExistence type="predicted"/>
<dbReference type="InterPro" id="IPR005225">
    <property type="entry name" value="Small_GTP-bd"/>
</dbReference>
<dbReference type="GO" id="GO:0005525">
    <property type="term" value="F:GTP binding"/>
    <property type="evidence" value="ECO:0007669"/>
    <property type="project" value="UniProtKB-KW"/>
</dbReference>
<dbReference type="GO" id="GO:0043022">
    <property type="term" value="F:ribosome binding"/>
    <property type="evidence" value="ECO:0007669"/>
    <property type="project" value="TreeGrafter"/>
</dbReference>
<dbReference type="SUPFAM" id="SSF50447">
    <property type="entry name" value="Translation proteins"/>
    <property type="match status" value="1"/>
</dbReference>
<dbReference type="GO" id="GO:0003746">
    <property type="term" value="F:translation elongation factor activity"/>
    <property type="evidence" value="ECO:0007669"/>
    <property type="project" value="UniProtKB-KW"/>
</dbReference>
<dbReference type="SUPFAM" id="SSF54980">
    <property type="entry name" value="EF-G C-terminal domain-like"/>
    <property type="match status" value="1"/>
</dbReference>
<feature type="non-terminal residue" evidence="3">
    <location>
        <position position="351"/>
    </location>
</feature>
<dbReference type="NCBIfam" id="TIGR00231">
    <property type="entry name" value="small_GTP"/>
    <property type="match status" value="1"/>
</dbReference>
<evidence type="ECO:0000259" key="2">
    <source>
        <dbReference type="PROSITE" id="PS51722"/>
    </source>
</evidence>
<dbReference type="Gene3D" id="2.40.30.10">
    <property type="entry name" value="Translation factors"/>
    <property type="match status" value="1"/>
</dbReference>
<accession>A0A2G9Y9H3</accession>
<dbReference type="PANTHER" id="PTHR43512">
    <property type="entry name" value="TRANSLATION FACTOR GUF1-RELATED"/>
    <property type="match status" value="1"/>
</dbReference>
<comment type="caution">
    <text evidence="3">The sequence shown here is derived from an EMBL/GenBank/DDBJ whole genome shotgun (WGS) entry which is preliminary data.</text>
</comment>
<keyword evidence="1" id="KW-0342">GTP-binding</keyword>
<keyword evidence="1" id="KW-0547">Nucleotide-binding</keyword>
<organism evidence="3 4">
    <name type="scientific">bacterium (Candidatus Ratteibacteria) CG23_combo_of_CG06-09_8_20_14_all_48_7</name>
    <dbReference type="NCBI Taxonomy" id="2014292"/>
    <lineage>
        <taxon>Bacteria</taxon>
        <taxon>Candidatus Ratteibacteria</taxon>
    </lineage>
</organism>
<dbReference type="SUPFAM" id="SSF52540">
    <property type="entry name" value="P-loop containing nucleoside triphosphate hydrolases"/>
    <property type="match status" value="1"/>
</dbReference>
<gene>
    <name evidence="3" type="ORF">COX46_04840</name>
</gene>